<sequence>MTEDRLKADPSKREGLDSVEGDTEPSLLLQKLKSNISKNVQGKVDVILQDVQRFSDNDKLYLYLQLPSGPSSGEKSDTVEVFFMMCSPTVDGLPPFCFISIQSIRDTLGVMQASVAAVVHPEGGALYLPAGGFKFSFDLDVIVCV</sequence>
<dbReference type="AlphaFoldDB" id="A0A060XMG2"/>
<dbReference type="Proteomes" id="UP000193380">
    <property type="component" value="Unassembled WGS sequence"/>
</dbReference>
<evidence type="ECO:0000313" key="3">
    <source>
        <dbReference type="Proteomes" id="UP000193380"/>
    </source>
</evidence>
<protein>
    <submittedName>
        <fullName evidence="2">Uncharacterized protein</fullName>
    </submittedName>
</protein>
<reference evidence="2" key="1">
    <citation type="journal article" date="2014" name="Nat. Commun.">
        <title>The rainbow trout genome provides novel insights into evolution after whole-genome duplication in vertebrates.</title>
        <authorList>
            <person name="Berthelot C."/>
            <person name="Brunet F."/>
            <person name="Chalopin D."/>
            <person name="Juanchich A."/>
            <person name="Bernard M."/>
            <person name="Noel B."/>
            <person name="Bento P."/>
            <person name="Da Silva C."/>
            <person name="Labadie K."/>
            <person name="Alberti A."/>
            <person name="Aury J.M."/>
            <person name="Louis A."/>
            <person name="Dehais P."/>
            <person name="Bardou P."/>
            <person name="Montfort J."/>
            <person name="Klopp C."/>
            <person name="Cabau C."/>
            <person name="Gaspin C."/>
            <person name="Thorgaard G.H."/>
            <person name="Boussaha M."/>
            <person name="Quillet E."/>
            <person name="Guyomard R."/>
            <person name="Galiana D."/>
            <person name="Bobe J."/>
            <person name="Volff J.N."/>
            <person name="Genet C."/>
            <person name="Wincker P."/>
            <person name="Jaillon O."/>
            <person name="Roest Crollius H."/>
            <person name="Guiguen Y."/>
        </authorList>
    </citation>
    <scope>NUCLEOTIDE SEQUENCE [LARGE SCALE GENOMIC DNA]</scope>
</reference>
<dbReference type="PaxDb" id="8022-A0A060XMG2"/>
<dbReference type="Pfam" id="PF18326">
    <property type="entry name" value="RFX5_N"/>
    <property type="match status" value="1"/>
</dbReference>
<feature type="compositionally biased region" description="Basic and acidic residues" evidence="1">
    <location>
        <begin position="1"/>
        <end position="16"/>
    </location>
</feature>
<evidence type="ECO:0000313" key="2">
    <source>
        <dbReference type="EMBL" id="CDQ80753.1"/>
    </source>
</evidence>
<feature type="region of interest" description="Disordered" evidence="1">
    <location>
        <begin position="1"/>
        <end position="22"/>
    </location>
</feature>
<name>A0A060XMG2_ONCMY</name>
<accession>A0A060XMG2</accession>
<dbReference type="STRING" id="8022.A0A060XMG2"/>
<proteinExistence type="predicted"/>
<organism evidence="2 3">
    <name type="scientific">Oncorhynchus mykiss</name>
    <name type="common">Rainbow trout</name>
    <name type="synonym">Salmo gairdneri</name>
    <dbReference type="NCBI Taxonomy" id="8022"/>
    <lineage>
        <taxon>Eukaryota</taxon>
        <taxon>Metazoa</taxon>
        <taxon>Chordata</taxon>
        <taxon>Craniata</taxon>
        <taxon>Vertebrata</taxon>
        <taxon>Euteleostomi</taxon>
        <taxon>Actinopterygii</taxon>
        <taxon>Neopterygii</taxon>
        <taxon>Teleostei</taxon>
        <taxon>Protacanthopterygii</taxon>
        <taxon>Salmoniformes</taxon>
        <taxon>Salmonidae</taxon>
        <taxon>Salmoninae</taxon>
        <taxon>Oncorhynchus</taxon>
    </lineage>
</organism>
<evidence type="ECO:0000256" key="1">
    <source>
        <dbReference type="SAM" id="MobiDB-lite"/>
    </source>
</evidence>
<reference evidence="2" key="2">
    <citation type="submission" date="2014-03" db="EMBL/GenBank/DDBJ databases">
        <authorList>
            <person name="Genoscope - CEA"/>
        </authorList>
    </citation>
    <scope>NUCLEOTIDE SEQUENCE</scope>
</reference>
<dbReference type="EMBL" id="FR905650">
    <property type="protein sequence ID" value="CDQ80753.1"/>
    <property type="molecule type" value="Genomic_DNA"/>
</dbReference>
<gene>
    <name evidence="2" type="ORF">GSONMT00015205001</name>
</gene>
<dbReference type="Gene3D" id="6.10.140.1290">
    <property type="match status" value="1"/>
</dbReference>